<dbReference type="PROSITE" id="PS51352">
    <property type="entry name" value="THIOREDOXIN_2"/>
    <property type="match status" value="1"/>
</dbReference>
<gene>
    <name evidence="2" type="ORF">IMCC3135_10390</name>
</gene>
<dbReference type="AlphaFoldDB" id="A0A2Z2NL58"/>
<evidence type="ECO:0000259" key="1">
    <source>
        <dbReference type="PROSITE" id="PS51352"/>
    </source>
</evidence>
<dbReference type="Gene3D" id="3.40.30.10">
    <property type="entry name" value="Glutaredoxin"/>
    <property type="match status" value="1"/>
</dbReference>
<dbReference type="SUPFAM" id="SSF52833">
    <property type="entry name" value="Thioredoxin-like"/>
    <property type="match status" value="1"/>
</dbReference>
<reference evidence="2 3" key="1">
    <citation type="submission" date="2016-12" db="EMBL/GenBank/DDBJ databases">
        <authorList>
            <person name="Song W.-J."/>
            <person name="Kurnit D.M."/>
        </authorList>
    </citation>
    <scope>NUCLEOTIDE SEQUENCE [LARGE SCALE GENOMIC DNA]</scope>
    <source>
        <strain evidence="2 3">IMCC3135</strain>
    </source>
</reference>
<dbReference type="InterPro" id="IPR012336">
    <property type="entry name" value="Thioredoxin-like_fold"/>
</dbReference>
<dbReference type="EMBL" id="CP018632">
    <property type="protein sequence ID" value="ASJ72172.1"/>
    <property type="molecule type" value="Genomic_DNA"/>
</dbReference>
<name>A0A2Z2NL58_9GAMM</name>
<dbReference type="InterPro" id="IPR036249">
    <property type="entry name" value="Thioredoxin-like_sf"/>
</dbReference>
<dbReference type="InterPro" id="IPR013766">
    <property type="entry name" value="Thioredoxin_domain"/>
</dbReference>
<dbReference type="OrthoDB" id="8546435at2"/>
<dbReference type="Pfam" id="PF13098">
    <property type="entry name" value="Thioredoxin_2"/>
    <property type="match status" value="1"/>
</dbReference>
<feature type="domain" description="Thioredoxin" evidence="1">
    <location>
        <begin position="16"/>
        <end position="136"/>
    </location>
</feature>
<sequence length="136" mass="14855">MEKKRRLLIKSVVSLGVLGVAAGAISGYDTQQRELHDLTSIGAGKPVVVQIHDTSCPDCRSLKSRSLNVLENQSEIQFRLADISTSEGRELQNKYGVQKTTLLLFDAKGKLIDTVVGLQTNVQLESLFARSFPPAT</sequence>
<keyword evidence="3" id="KW-1185">Reference proteome</keyword>
<dbReference type="Proteomes" id="UP000250079">
    <property type="component" value="Chromosome"/>
</dbReference>
<evidence type="ECO:0000313" key="3">
    <source>
        <dbReference type="Proteomes" id="UP000250079"/>
    </source>
</evidence>
<protein>
    <recommendedName>
        <fullName evidence="1">Thioredoxin domain-containing protein</fullName>
    </recommendedName>
</protein>
<evidence type="ECO:0000313" key="2">
    <source>
        <dbReference type="EMBL" id="ASJ72172.1"/>
    </source>
</evidence>
<proteinExistence type="predicted"/>
<dbReference type="RefSeq" id="WP_088917512.1">
    <property type="nucleotide sequence ID" value="NZ_CP018632.1"/>
</dbReference>
<accession>A0A2Z2NL58</accession>
<dbReference type="CDD" id="cd02947">
    <property type="entry name" value="TRX_family"/>
    <property type="match status" value="1"/>
</dbReference>
<dbReference type="KEGG" id="gai:IMCC3135_10390"/>
<organism evidence="2 3">
    <name type="scientific">Granulosicoccus antarcticus IMCC3135</name>
    <dbReference type="NCBI Taxonomy" id="1192854"/>
    <lineage>
        <taxon>Bacteria</taxon>
        <taxon>Pseudomonadati</taxon>
        <taxon>Pseudomonadota</taxon>
        <taxon>Gammaproteobacteria</taxon>
        <taxon>Chromatiales</taxon>
        <taxon>Granulosicoccaceae</taxon>
        <taxon>Granulosicoccus</taxon>
    </lineage>
</organism>